<name>A0A1Q3A9U8_ZYGRO</name>
<dbReference type="EMBL" id="BDGX01000033">
    <property type="protein sequence ID" value="GAV52411.1"/>
    <property type="molecule type" value="Genomic_DNA"/>
</dbReference>
<comment type="caution">
    <text evidence="1">The sequence shown here is derived from an EMBL/GenBank/DDBJ whole genome shotgun (WGS) entry which is preliminary data.</text>
</comment>
<protein>
    <submittedName>
        <fullName evidence="1">Uncharacterized protein</fullName>
    </submittedName>
</protein>
<gene>
    <name evidence="1" type="ORF">ZYGR_0AG04020</name>
</gene>
<proteinExistence type="predicted"/>
<evidence type="ECO:0000313" key="1">
    <source>
        <dbReference type="EMBL" id="GAV52411.1"/>
    </source>
</evidence>
<dbReference type="Proteomes" id="UP000187013">
    <property type="component" value="Unassembled WGS sequence"/>
</dbReference>
<reference evidence="1 2" key="1">
    <citation type="submission" date="2016-08" db="EMBL/GenBank/DDBJ databases">
        <title>Draft genome sequence of allopolyploid Zygosaccharomyces rouxii.</title>
        <authorList>
            <person name="Watanabe J."/>
            <person name="Uehara K."/>
            <person name="Mogi Y."/>
            <person name="Tsukioka Y."/>
        </authorList>
    </citation>
    <scope>NUCLEOTIDE SEQUENCE [LARGE SCALE GENOMIC DNA]</scope>
    <source>
        <strain evidence="1 2">NBRC 110957</strain>
    </source>
</reference>
<sequence>GVIYLLAKIDKVQLEGETIKANVYKRDRENLKQKNLLERFLGYLMGNLVIINLRKLLELKFSWGKRNLSLLFLIYNQQSIKPSSSITSIIIE</sequence>
<organism evidence="1 2">
    <name type="scientific">Zygosaccharomyces rouxii</name>
    <dbReference type="NCBI Taxonomy" id="4956"/>
    <lineage>
        <taxon>Eukaryota</taxon>
        <taxon>Fungi</taxon>
        <taxon>Dikarya</taxon>
        <taxon>Ascomycota</taxon>
        <taxon>Saccharomycotina</taxon>
        <taxon>Saccharomycetes</taxon>
        <taxon>Saccharomycetales</taxon>
        <taxon>Saccharomycetaceae</taxon>
        <taxon>Zygosaccharomyces</taxon>
    </lineage>
</organism>
<feature type="non-terminal residue" evidence="1">
    <location>
        <position position="1"/>
    </location>
</feature>
<accession>A0A1Q3A9U8</accession>
<dbReference type="AlphaFoldDB" id="A0A1Q3A9U8"/>
<evidence type="ECO:0000313" key="2">
    <source>
        <dbReference type="Proteomes" id="UP000187013"/>
    </source>
</evidence>